<dbReference type="GO" id="GO:0003677">
    <property type="term" value="F:DNA binding"/>
    <property type="evidence" value="ECO:0007669"/>
    <property type="project" value="UniProtKB-KW"/>
</dbReference>
<keyword evidence="4" id="KW-0804">Transcription</keyword>
<feature type="domain" description="HTH lysR-type" evidence="5">
    <location>
        <begin position="4"/>
        <end position="61"/>
    </location>
</feature>
<dbReference type="GO" id="GO:0003700">
    <property type="term" value="F:DNA-binding transcription factor activity"/>
    <property type="evidence" value="ECO:0007669"/>
    <property type="project" value="InterPro"/>
</dbReference>
<evidence type="ECO:0000256" key="1">
    <source>
        <dbReference type="ARBA" id="ARBA00009437"/>
    </source>
</evidence>
<evidence type="ECO:0000256" key="3">
    <source>
        <dbReference type="ARBA" id="ARBA00023125"/>
    </source>
</evidence>
<evidence type="ECO:0000256" key="4">
    <source>
        <dbReference type="ARBA" id="ARBA00023163"/>
    </source>
</evidence>
<reference evidence="6 7" key="1">
    <citation type="submission" date="2018-01" db="EMBL/GenBank/DDBJ databases">
        <title>Whole genome sequencing of Histamine producing bacteria.</title>
        <authorList>
            <person name="Butler K."/>
        </authorList>
    </citation>
    <scope>NUCLEOTIDE SEQUENCE [LARGE SCALE GENOMIC DNA]</scope>
    <source>
        <strain evidence="6 7">FS-7.2</strain>
    </source>
</reference>
<sequence length="289" mass="32379">MRNLDLDALRCFVLGIELGSFALAAERLNRSPSAASAQLKKLEQQCNTPLVAKIGRHLEPTEAGEIVLAYARRMLQLNDEALHRLLRNTLEGKVAFGLQEDFSEVLLPQLLGAFSRTHPQLQLQSIVGRHQELINGIKSGELDFSLGWEGEKTAPYSECLAELPLHWYGPKNEHLKESVQSAKPLPLVMLDSACKIRQQATEALDHEGIPWKITFVGRSLSNLWRGVEAGLGITVRSSFSHPDSVSRLNGLPKLGKLRLCLDRNQYQLEDVQAQLYGELKQQLLQYLEK</sequence>
<dbReference type="Pfam" id="PF03466">
    <property type="entry name" value="LysR_substrate"/>
    <property type="match status" value="1"/>
</dbReference>
<dbReference type="Gene3D" id="3.40.190.10">
    <property type="entry name" value="Periplasmic binding protein-like II"/>
    <property type="match status" value="2"/>
</dbReference>
<dbReference type="InterPro" id="IPR050176">
    <property type="entry name" value="LTTR"/>
</dbReference>
<evidence type="ECO:0000313" key="7">
    <source>
        <dbReference type="Proteomes" id="UP000241426"/>
    </source>
</evidence>
<dbReference type="EMBL" id="PYNF01000005">
    <property type="protein sequence ID" value="PSU99760.1"/>
    <property type="molecule type" value="Genomic_DNA"/>
</dbReference>
<protein>
    <submittedName>
        <fullName evidence="6">LysR family transcriptional regulator</fullName>
    </submittedName>
</protein>
<dbReference type="InterPro" id="IPR036390">
    <property type="entry name" value="WH_DNA-bd_sf"/>
</dbReference>
<dbReference type="PANTHER" id="PTHR30579">
    <property type="entry name" value="TRANSCRIPTIONAL REGULATOR"/>
    <property type="match status" value="1"/>
</dbReference>
<name>A0A2T3KJX4_9GAMM</name>
<comment type="caution">
    <text evidence="6">The sequence shown here is derived from an EMBL/GenBank/DDBJ whole genome shotgun (WGS) entry which is preliminary data.</text>
</comment>
<dbReference type="InterPro" id="IPR005119">
    <property type="entry name" value="LysR_subst-bd"/>
</dbReference>
<dbReference type="RefSeq" id="WP_107225777.1">
    <property type="nucleotide sequence ID" value="NZ_PYNG01000036.1"/>
</dbReference>
<dbReference type="SUPFAM" id="SSF53850">
    <property type="entry name" value="Periplasmic binding protein-like II"/>
    <property type="match status" value="1"/>
</dbReference>
<keyword evidence="3" id="KW-0238">DNA-binding</keyword>
<dbReference type="Pfam" id="PF00126">
    <property type="entry name" value="HTH_1"/>
    <property type="match status" value="1"/>
</dbReference>
<evidence type="ECO:0000256" key="2">
    <source>
        <dbReference type="ARBA" id="ARBA00023015"/>
    </source>
</evidence>
<dbReference type="Gene3D" id="1.10.10.10">
    <property type="entry name" value="Winged helix-like DNA-binding domain superfamily/Winged helix DNA-binding domain"/>
    <property type="match status" value="1"/>
</dbReference>
<evidence type="ECO:0000313" key="6">
    <source>
        <dbReference type="EMBL" id="PSU99760.1"/>
    </source>
</evidence>
<dbReference type="SUPFAM" id="SSF46785">
    <property type="entry name" value="Winged helix' DNA-binding domain"/>
    <property type="match status" value="1"/>
</dbReference>
<dbReference type="Proteomes" id="UP000241426">
    <property type="component" value="Unassembled WGS sequence"/>
</dbReference>
<dbReference type="InterPro" id="IPR036388">
    <property type="entry name" value="WH-like_DNA-bd_sf"/>
</dbReference>
<gene>
    <name evidence="6" type="ORF">C9J27_09035</name>
</gene>
<evidence type="ECO:0000259" key="5">
    <source>
        <dbReference type="PROSITE" id="PS50931"/>
    </source>
</evidence>
<dbReference type="AlphaFoldDB" id="A0A2T3KJX4"/>
<dbReference type="InterPro" id="IPR000847">
    <property type="entry name" value="LysR_HTH_N"/>
</dbReference>
<keyword evidence="2" id="KW-0805">Transcription regulation</keyword>
<organism evidence="6 7">
    <name type="scientific">Photobacterium kishitanii</name>
    <dbReference type="NCBI Taxonomy" id="318456"/>
    <lineage>
        <taxon>Bacteria</taxon>
        <taxon>Pseudomonadati</taxon>
        <taxon>Pseudomonadota</taxon>
        <taxon>Gammaproteobacteria</taxon>
        <taxon>Vibrionales</taxon>
        <taxon>Vibrionaceae</taxon>
        <taxon>Photobacterium</taxon>
    </lineage>
</organism>
<proteinExistence type="inferred from homology"/>
<dbReference type="PROSITE" id="PS50931">
    <property type="entry name" value="HTH_LYSR"/>
    <property type="match status" value="1"/>
</dbReference>
<dbReference type="PANTHER" id="PTHR30579:SF7">
    <property type="entry name" value="HTH-TYPE TRANSCRIPTIONAL REGULATOR LRHA-RELATED"/>
    <property type="match status" value="1"/>
</dbReference>
<comment type="similarity">
    <text evidence="1">Belongs to the LysR transcriptional regulatory family.</text>
</comment>
<accession>A0A2T3KJX4</accession>